<accession>G3MAK6</accession>
<evidence type="ECO:0000313" key="1">
    <source>
        <dbReference type="EMBL" id="AEO93723.1"/>
    </source>
</evidence>
<proteinExistence type="predicted"/>
<dbReference type="KEGG" id="vg:18563679"/>
<evidence type="ECO:0000313" key="2">
    <source>
        <dbReference type="Proteomes" id="UP000009273"/>
    </source>
</evidence>
<gene>
    <name evidence="1" type="primary">465</name>
    <name evidence="1" type="ORF">G_465</name>
</gene>
<reference evidence="1 2" key="1">
    <citation type="submission" date="2011-09" db="EMBL/GenBank/DDBJ databases">
        <authorList>
            <person name="Pope W.H."/>
            <person name="Pedulla M.L."/>
            <person name="Ford M.E."/>
            <person name="Peebles C.L."/>
            <person name="Hatfull G.H."/>
            <person name="Hendrix R.W."/>
        </authorList>
    </citation>
    <scope>NUCLEOTIDE SEQUENCE [LARGE SCALE GENOMIC DNA]</scope>
    <source>
        <strain evidence="1">G</strain>
    </source>
</reference>
<keyword evidence="2" id="KW-1185">Reference proteome</keyword>
<dbReference type="RefSeq" id="YP_009015768.1">
    <property type="nucleotide sequence ID" value="NC_023719.1"/>
</dbReference>
<name>G3MAK6_9CAUD</name>
<sequence length="187" mass="21782">MSNFNFAGESKVLMEELEDISDKMKVTKTDDYSYVIEANRGESSVIFKIITDDSSIMFGIEYKSYFSQRIGTIINIMEDLCLSGDKDLQHKFDTIQCENNKCPVCNSEMILNFMEQSCSNKCYSISPLFGKYTIQFDAKLFTDQPFEIYPYMKMKDKIKVINELYDSINYWKEDDKYLIKILSKGDA</sequence>
<protein>
    <submittedName>
        <fullName evidence="1">Gp465</fullName>
    </submittedName>
</protein>
<dbReference type="EMBL" id="JN638751">
    <property type="protein sequence ID" value="AEO93723.1"/>
    <property type="molecule type" value="Genomic_DNA"/>
</dbReference>
<dbReference type="GeneID" id="18563679"/>
<organism evidence="1 2">
    <name type="scientific">Bacillus phage G</name>
    <dbReference type="NCBI Taxonomy" id="2884420"/>
    <lineage>
        <taxon>Viruses</taxon>
        <taxon>Duplodnaviria</taxon>
        <taxon>Heunggongvirae</taxon>
        <taxon>Uroviricota</taxon>
        <taxon>Caudoviricetes</taxon>
        <taxon>Donellivirus</taxon>
        <taxon>Donellivirus gee</taxon>
    </lineage>
</organism>
<dbReference type="Proteomes" id="UP000009273">
    <property type="component" value="Segment"/>
</dbReference>